<dbReference type="InterPro" id="IPR034768">
    <property type="entry name" value="4FE4S_WBL"/>
</dbReference>
<dbReference type="Proteomes" id="UP001520140">
    <property type="component" value="Unassembled WGS sequence"/>
</dbReference>
<evidence type="ECO:0000256" key="1">
    <source>
        <dbReference type="SAM" id="MobiDB-lite"/>
    </source>
</evidence>
<dbReference type="PROSITE" id="PS51674">
    <property type="entry name" value="4FE4S_WBL"/>
    <property type="match status" value="1"/>
</dbReference>
<sequence length="151" mass="16789">MTGDAAGAALPAGWFAHDEDGRMVEAPCRIDPRLWDTDRAPIHEIRIAVRECRTLCPIIDACRARRDEITATGRRSDGTVPELAGMVWAGRAYSTRGTPLDVDDPATRTANRPDHDTRHVTDDGRVYDGHTGTWVPAPDHLTRPARNRRTR</sequence>
<protein>
    <recommendedName>
        <fullName evidence="2">4Fe-4S Wbl-type domain-containing protein</fullName>
    </recommendedName>
</protein>
<organism evidence="3 4">
    <name type="scientific">Rhodococcoides kroppenstedtii</name>
    <dbReference type="NCBI Taxonomy" id="293050"/>
    <lineage>
        <taxon>Bacteria</taxon>
        <taxon>Bacillati</taxon>
        <taxon>Actinomycetota</taxon>
        <taxon>Actinomycetes</taxon>
        <taxon>Mycobacteriales</taxon>
        <taxon>Nocardiaceae</taxon>
        <taxon>Rhodococcoides</taxon>
    </lineage>
</organism>
<dbReference type="EMBL" id="JABUKG010000009">
    <property type="protein sequence ID" value="MBY6321284.1"/>
    <property type="molecule type" value="Genomic_DNA"/>
</dbReference>
<keyword evidence="4" id="KW-1185">Reference proteome</keyword>
<name>A0ABS7NTD9_9NOCA</name>
<accession>A0ABS7NTD9</accession>
<comment type="caution">
    <text evidence="3">The sequence shown here is derived from an EMBL/GenBank/DDBJ whole genome shotgun (WGS) entry which is preliminary data.</text>
</comment>
<feature type="compositionally biased region" description="Basic and acidic residues" evidence="1">
    <location>
        <begin position="111"/>
        <end position="128"/>
    </location>
</feature>
<feature type="region of interest" description="Disordered" evidence="1">
    <location>
        <begin position="95"/>
        <end position="151"/>
    </location>
</feature>
<evidence type="ECO:0000259" key="2">
    <source>
        <dbReference type="PROSITE" id="PS51674"/>
    </source>
</evidence>
<evidence type="ECO:0000313" key="3">
    <source>
        <dbReference type="EMBL" id="MBY6321284.1"/>
    </source>
</evidence>
<evidence type="ECO:0000313" key="4">
    <source>
        <dbReference type="Proteomes" id="UP001520140"/>
    </source>
</evidence>
<gene>
    <name evidence="3" type="ORF">HQ605_10645</name>
</gene>
<proteinExistence type="predicted"/>
<feature type="domain" description="4Fe-4S Wbl-type" evidence="2">
    <location>
        <begin position="27"/>
        <end position="98"/>
    </location>
</feature>
<reference evidence="3 4" key="1">
    <citation type="submission" date="2020-06" db="EMBL/GenBank/DDBJ databases">
        <title>Taxonomy, biology and ecology of Rhodococcus bacteria occurring in California pistachio and other woody hosts as revealed by genome sequence analyses.</title>
        <authorList>
            <person name="Gai Y."/>
            <person name="Riely B."/>
        </authorList>
    </citation>
    <scope>NUCLEOTIDE SEQUENCE [LARGE SCALE GENOMIC DNA]</scope>
    <source>
        <strain evidence="3 4">BP-284</strain>
    </source>
</reference>
<dbReference type="RefSeq" id="WP_068103839.1">
    <property type="nucleotide sequence ID" value="NZ_JABUKE010000008.1"/>
</dbReference>